<dbReference type="Proteomes" id="UP001589575">
    <property type="component" value="Unassembled WGS sequence"/>
</dbReference>
<accession>A0ABV5G7I3</accession>
<feature type="compositionally biased region" description="Low complexity" evidence="1">
    <location>
        <begin position="34"/>
        <end position="43"/>
    </location>
</feature>
<sequence>MSAVSSSTRIRSRRSSRKLRTTWVSIRAAALPKSSTLRTSTTRVRTEAGRPTAARARVSASAKPMSPPISMMRHSGPCTSRACRASTLRGTLEGASDRSYRARMVERPRGGTSP</sequence>
<proteinExistence type="predicted"/>
<evidence type="ECO:0000313" key="3">
    <source>
        <dbReference type="Proteomes" id="UP001589575"/>
    </source>
</evidence>
<organism evidence="2 3">
    <name type="scientific">Citricoccus parietis</name>
    <dbReference type="NCBI Taxonomy" id="592307"/>
    <lineage>
        <taxon>Bacteria</taxon>
        <taxon>Bacillati</taxon>
        <taxon>Actinomycetota</taxon>
        <taxon>Actinomycetes</taxon>
        <taxon>Micrococcales</taxon>
        <taxon>Micrococcaceae</taxon>
        <taxon>Citricoccus</taxon>
    </lineage>
</organism>
<keyword evidence="3" id="KW-1185">Reference proteome</keyword>
<feature type="region of interest" description="Disordered" evidence="1">
    <location>
        <begin position="34"/>
        <end position="114"/>
    </location>
</feature>
<reference evidence="2 3" key="1">
    <citation type="submission" date="2024-09" db="EMBL/GenBank/DDBJ databases">
        <authorList>
            <person name="Sun Q."/>
            <person name="Mori K."/>
        </authorList>
    </citation>
    <scope>NUCLEOTIDE SEQUENCE [LARGE SCALE GENOMIC DNA]</scope>
    <source>
        <strain evidence="2 3">CCM 7609</strain>
    </source>
</reference>
<evidence type="ECO:0000256" key="1">
    <source>
        <dbReference type="SAM" id="MobiDB-lite"/>
    </source>
</evidence>
<dbReference type="EMBL" id="JBHMFI010000004">
    <property type="protein sequence ID" value="MFB9074922.1"/>
    <property type="molecule type" value="Genomic_DNA"/>
</dbReference>
<evidence type="ECO:0000313" key="2">
    <source>
        <dbReference type="EMBL" id="MFB9074922.1"/>
    </source>
</evidence>
<protein>
    <submittedName>
        <fullName evidence="2">Uncharacterized protein</fullName>
    </submittedName>
</protein>
<gene>
    <name evidence="2" type="ORF">ACFFX0_28545</name>
</gene>
<feature type="compositionally biased region" description="Basic and acidic residues" evidence="1">
    <location>
        <begin position="95"/>
        <end position="114"/>
    </location>
</feature>
<name>A0ABV5G7I3_9MICC</name>
<comment type="caution">
    <text evidence="2">The sequence shown here is derived from an EMBL/GenBank/DDBJ whole genome shotgun (WGS) entry which is preliminary data.</text>
</comment>